<feature type="compositionally biased region" description="Low complexity" evidence="1">
    <location>
        <begin position="43"/>
        <end position="55"/>
    </location>
</feature>
<comment type="caution">
    <text evidence="2">The sequence shown here is derived from an EMBL/GenBank/DDBJ whole genome shotgun (WGS) entry which is preliminary data.</text>
</comment>
<feature type="compositionally biased region" description="Gly residues" evidence="1">
    <location>
        <begin position="11"/>
        <end position="21"/>
    </location>
</feature>
<evidence type="ECO:0000313" key="2">
    <source>
        <dbReference type="EMBL" id="MCI80941.1"/>
    </source>
</evidence>
<dbReference type="Proteomes" id="UP000265520">
    <property type="component" value="Unassembled WGS sequence"/>
</dbReference>
<feature type="non-terminal residue" evidence="2">
    <location>
        <position position="1"/>
    </location>
</feature>
<evidence type="ECO:0000313" key="3">
    <source>
        <dbReference type="Proteomes" id="UP000265520"/>
    </source>
</evidence>
<reference evidence="2 3" key="1">
    <citation type="journal article" date="2018" name="Front. Plant Sci.">
        <title>Red Clover (Trifolium pratense) and Zigzag Clover (T. medium) - A Picture of Genomic Similarities and Differences.</title>
        <authorList>
            <person name="Dluhosova J."/>
            <person name="Istvanek J."/>
            <person name="Nedelnik J."/>
            <person name="Repkova J."/>
        </authorList>
    </citation>
    <scope>NUCLEOTIDE SEQUENCE [LARGE SCALE GENOMIC DNA]</scope>
    <source>
        <strain evidence="3">cv. 10/8</strain>
        <tissue evidence="2">Leaf</tissue>
    </source>
</reference>
<feature type="region of interest" description="Disordered" evidence="1">
    <location>
        <begin position="43"/>
        <end position="74"/>
    </location>
</feature>
<feature type="non-terminal residue" evidence="2">
    <location>
        <position position="74"/>
    </location>
</feature>
<name>A0A392V1L7_9FABA</name>
<organism evidence="2 3">
    <name type="scientific">Trifolium medium</name>
    <dbReference type="NCBI Taxonomy" id="97028"/>
    <lineage>
        <taxon>Eukaryota</taxon>
        <taxon>Viridiplantae</taxon>
        <taxon>Streptophyta</taxon>
        <taxon>Embryophyta</taxon>
        <taxon>Tracheophyta</taxon>
        <taxon>Spermatophyta</taxon>
        <taxon>Magnoliopsida</taxon>
        <taxon>eudicotyledons</taxon>
        <taxon>Gunneridae</taxon>
        <taxon>Pentapetalae</taxon>
        <taxon>rosids</taxon>
        <taxon>fabids</taxon>
        <taxon>Fabales</taxon>
        <taxon>Fabaceae</taxon>
        <taxon>Papilionoideae</taxon>
        <taxon>50 kb inversion clade</taxon>
        <taxon>NPAAA clade</taxon>
        <taxon>Hologalegina</taxon>
        <taxon>IRL clade</taxon>
        <taxon>Trifolieae</taxon>
        <taxon>Trifolium</taxon>
    </lineage>
</organism>
<feature type="region of interest" description="Disordered" evidence="1">
    <location>
        <begin position="1"/>
        <end position="21"/>
    </location>
</feature>
<keyword evidence="3" id="KW-1185">Reference proteome</keyword>
<evidence type="ECO:0000256" key="1">
    <source>
        <dbReference type="SAM" id="MobiDB-lite"/>
    </source>
</evidence>
<dbReference type="EMBL" id="LXQA011006895">
    <property type="protein sequence ID" value="MCI80941.1"/>
    <property type="molecule type" value="Genomic_DNA"/>
</dbReference>
<proteinExistence type="predicted"/>
<dbReference type="AlphaFoldDB" id="A0A392V1L7"/>
<sequence>VSGSGDFFSSNGGGVVKNGSGLNGGGVGISDFVSNLYHQQPHVSSVNGSVSMSNVDPLNSSVDGAMKLNANDLN</sequence>
<accession>A0A392V1L7</accession>
<feature type="compositionally biased region" description="Low complexity" evidence="1">
    <location>
        <begin position="1"/>
        <end position="10"/>
    </location>
</feature>
<protein>
    <submittedName>
        <fullName evidence="2">Nucleolar GTPase</fullName>
    </submittedName>
</protein>